<evidence type="ECO:0000313" key="1">
    <source>
        <dbReference type="EMBL" id="MBD8046376.1"/>
    </source>
</evidence>
<dbReference type="EMBL" id="JACSQB010000037">
    <property type="protein sequence ID" value="MBD8046376.1"/>
    <property type="molecule type" value="Genomic_DNA"/>
</dbReference>
<keyword evidence="2" id="KW-1185">Reference proteome</keyword>
<protein>
    <submittedName>
        <fullName evidence="1">Uncharacterized protein</fullName>
    </submittedName>
</protein>
<organism evidence="1 2">
    <name type="scientific">Clostridium faecium</name>
    <dbReference type="NCBI Taxonomy" id="2762223"/>
    <lineage>
        <taxon>Bacteria</taxon>
        <taxon>Bacillati</taxon>
        <taxon>Bacillota</taxon>
        <taxon>Clostridia</taxon>
        <taxon>Eubacteriales</taxon>
        <taxon>Clostridiaceae</taxon>
        <taxon>Clostridium</taxon>
    </lineage>
</organism>
<name>A0ABR8YQV9_9CLOT</name>
<sequence length="139" mass="16129">MSINLSELGRENLRTIIKTNDPDHPVEIYNPTPEQRDKILKLLIKATKIQEENGIYKAVTGLTEEDIILVMLEELTNIHLDLDKIKDRDKILSIINDPSDLLLQVKYELDKILAEISSLYLKMLKNTIELSDDIYRRNI</sequence>
<proteinExistence type="predicted"/>
<comment type="caution">
    <text evidence="1">The sequence shown here is derived from an EMBL/GenBank/DDBJ whole genome shotgun (WGS) entry which is preliminary data.</text>
</comment>
<evidence type="ECO:0000313" key="2">
    <source>
        <dbReference type="Proteomes" id="UP000627166"/>
    </source>
</evidence>
<gene>
    <name evidence="1" type="ORF">H9637_04850</name>
</gene>
<dbReference type="Proteomes" id="UP000627166">
    <property type="component" value="Unassembled WGS sequence"/>
</dbReference>
<dbReference type="RefSeq" id="WP_191739349.1">
    <property type="nucleotide sequence ID" value="NZ_JACSQB010000037.1"/>
</dbReference>
<accession>A0ABR8YQV9</accession>
<reference evidence="1 2" key="1">
    <citation type="submission" date="2020-08" db="EMBL/GenBank/DDBJ databases">
        <title>A Genomic Blueprint of the Chicken Gut Microbiome.</title>
        <authorList>
            <person name="Gilroy R."/>
            <person name="Ravi A."/>
            <person name="Getino M."/>
            <person name="Pursley I."/>
            <person name="Horton D.L."/>
            <person name="Alikhan N.-F."/>
            <person name="Baker D."/>
            <person name="Gharbi K."/>
            <person name="Hall N."/>
            <person name="Watson M."/>
            <person name="Adriaenssens E.M."/>
            <person name="Foster-Nyarko E."/>
            <person name="Jarju S."/>
            <person name="Secka A."/>
            <person name="Antonio M."/>
            <person name="Oren A."/>
            <person name="Chaudhuri R."/>
            <person name="La Ragione R.M."/>
            <person name="Hildebrand F."/>
            <person name="Pallen M.J."/>
        </authorList>
    </citation>
    <scope>NUCLEOTIDE SEQUENCE [LARGE SCALE GENOMIC DNA]</scope>
    <source>
        <strain evidence="1 2">N37</strain>
    </source>
</reference>